<evidence type="ECO:0000256" key="1">
    <source>
        <dbReference type="SAM" id="MobiDB-lite"/>
    </source>
</evidence>
<organism evidence="2 3">
    <name type="scientific">Crepidotus variabilis</name>
    <dbReference type="NCBI Taxonomy" id="179855"/>
    <lineage>
        <taxon>Eukaryota</taxon>
        <taxon>Fungi</taxon>
        <taxon>Dikarya</taxon>
        <taxon>Basidiomycota</taxon>
        <taxon>Agaricomycotina</taxon>
        <taxon>Agaricomycetes</taxon>
        <taxon>Agaricomycetidae</taxon>
        <taxon>Agaricales</taxon>
        <taxon>Agaricineae</taxon>
        <taxon>Crepidotaceae</taxon>
        <taxon>Crepidotus</taxon>
    </lineage>
</organism>
<evidence type="ECO:0000313" key="2">
    <source>
        <dbReference type="EMBL" id="KAF9521905.1"/>
    </source>
</evidence>
<proteinExistence type="predicted"/>
<reference evidence="2" key="1">
    <citation type="submission" date="2020-11" db="EMBL/GenBank/DDBJ databases">
        <authorList>
            <consortium name="DOE Joint Genome Institute"/>
            <person name="Ahrendt S."/>
            <person name="Riley R."/>
            <person name="Andreopoulos W."/>
            <person name="Labutti K."/>
            <person name="Pangilinan J."/>
            <person name="Ruiz-Duenas F.J."/>
            <person name="Barrasa J.M."/>
            <person name="Sanchez-Garcia M."/>
            <person name="Camarero S."/>
            <person name="Miyauchi S."/>
            <person name="Serrano A."/>
            <person name="Linde D."/>
            <person name="Babiker R."/>
            <person name="Drula E."/>
            <person name="Ayuso-Fernandez I."/>
            <person name="Pacheco R."/>
            <person name="Padilla G."/>
            <person name="Ferreira P."/>
            <person name="Barriuso J."/>
            <person name="Kellner H."/>
            <person name="Castanera R."/>
            <person name="Alfaro M."/>
            <person name="Ramirez L."/>
            <person name="Pisabarro A.G."/>
            <person name="Kuo A."/>
            <person name="Tritt A."/>
            <person name="Lipzen A."/>
            <person name="He G."/>
            <person name="Yan M."/>
            <person name="Ng V."/>
            <person name="Cullen D."/>
            <person name="Martin F."/>
            <person name="Rosso M.-N."/>
            <person name="Henrissat B."/>
            <person name="Hibbett D."/>
            <person name="Martinez A.T."/>
            <person name="Grigoriev I.V."/>
        </authorList>
    </citation>
    <scope>NUCLEOTIDE SEQUENCE</scope>
    <source>
        <strain evidence="2">CBS 506.95</strain>
    </source>
</reference>
<dbReference type="EMBL" id="MU157975">
    <property type="protein sequence ID" value="KAF9521905.1"/>
    <property type="molecule type" value="Genomic_DNA"/>
</dbReference>
<dbReference type="AlphaFoldDB" id="A0A9P6E3N2"/>
<accession>A0A9P6E3N2</accession>
<feature type="region of interest" description="Disordered" evidence="1">
    <location>
        <begin position="100"/>
        <end position="119"/>
    </location>
</feature>
<dbReference type="OrthoDB" id="2961286at2759"/>
<gene>
    <name evidence="2" type="ORF">CPB83DRAFT_840888</name>
</gene>
<feature type="region of interest" description="Disordered" evidence="1">
    <location>
        <begin position="55"/>
        <end position="83"/>
    </location>
</feature>
<name>A0A9P6E3N2_9AGAR</name>
<dbReference type="Proteomes" id="UP000807306">
    <property type="component" value="Unassembled WGS sequence"/>
</dbReference>
<keyword evidence="3" id="KW-1185">Reference proteome</keyword>
<protein>
    <submittedName>
        <fullName evidence="2">Uncharacterized protein</fullName>
    </submittedName>
</protein>
<feature type="region of interest" description="Disordered" evidence="1">
    <location>
        <begin position="203"/>
        <end position="241"/>
    </location>
</feature>
<comment type="caution">
    <text evidence="2">The sequence shown here is derived from an EMBL/GenBank/DDBJ whole genome shotgun (WGS) entry which is preliminary data.</text>
</comment>
<evidence type="ECO:0000313" key="3">
    <source>
        <dbReference type="Proteomes" id="UP000807306"/>
    </source>
</evidence>
<sequence>MDMRYMHVHAKRTHGDYVTMHCVEQDPNDFHSAPIGRGKAPRCFGPLLGRKELRRGVGSLGGAREGSEADRNQGGRRASPDSDYLVKVSDEVKSFYQRVCQGPDETYNESDTHDDGPYRNYAYQSRKQGHRYRNVRDYDKDSNDEEFQDLQQRLRLEEYVLTQPTQLMAQLSPPPVPPVPQPTPDPLIHPIDARRVQIRNDKEGMDVDPPQAAKCRPPGKNKGTSCKGGERTRAVPQQSEASAQVKTKAVLEDILSTTVQFPLWTILGSPKEILHALQEYIWPQN</sequence>